<accession>A0A564JD58</accession>
<dbReference type="EMBL" id="CABGHF010000009">
    <property type="protein sequence ID" value="VUS54428.1"/>
    <property type="molecule type" value="Genomic_DNA"/>
</dbReference>
<evidence type="ECO:0000313" key="7">
    <source>
        <dbReference type="EMBL" id="VUS54428.1"/>
    </source>
</evidence>
<dbReference type="Proteomes" id="UP000318370">
    <property type="component" value="Unassembled WGS sequence"/>
</dbReference>
<dbReference type="PANTHER" id="PTHR33420">
    <property type="entry name" value="FIMBRIAL SUBUNIT ELFA-RELATED"/>
    <property type="match status" value="1"/>
</dbReference>
<evidence type="ECO:0000256" key="2">
    <source>
        <dbReference type="ARBA" id="ARBA00006671"/>
    </source>
</evidence>
<dbReference type="InterPro" id="IPR008966">
    <property type="entry name" value="Adhesion_dom_sf"/>
</dbReference>
<dbReference type="Gene3D" id="2.60.40.3310">
    <property type="match status" value="1"/>
</dbReference>
<name>A0A564JD58_9ENTR</name>
<evidence type="ECO:0000256" key="4">
    <source>
        <dbReference type="ARBA" id="ARBA00023263"/>
    </source>
</evidence>
<sequence>MKRIVAFISLLFINLPALADCGYDGSDSAVNVTFSSTKILSDTSLAAGSVLGVRTVGGAVATAKTFKNCKVNDVYAIIASPSVNLAAGVTGVLGGPVYETGIPGIGFENSEAIAGANGRPVPATLGTVSAYGLNDPGVQQLTVWLIKTKDNIDTSFSGKKEIAVSYRAGSVNQVNANSATARLLQANLKLGPFIYRETSCNVTPKGGSTINLTNIEASQLKAVAQGGGTGKQKEFTLDITCPDTSVGTKYTYWFNPITENSASKDGVLLNSIPDTAGGAKDVGFIIKQGSSPIVFFDYKKYTIASVKKSQSLNFTADYYKFSDSLMPGNVRAIFEIILQEE</sequence>
<comment type="similarity">
    <text evidence="2">Belongs to the fimbrial protein family.</text>
</comment>
<protein>
    <recommendedName>
        <fullName evidence="6">Fimbrial-type adhesion domain-containing protein</fullName>
    </recommendedName>
</protein>
<feature type="chain" id="PRO_5021932613" description="Fimbrial-type adhesion domain-containing protein" evidence="5">
    <location>
        <begin position="20"/>
        <end position="341"/>
    </location>
</feature>
<evidence type="ECO:0000313" key="8">
    <source>
        <dbReference type="Proteomes" id="UP000318370"/>
    </source>
</evidence>
<evidence type="ECO:0000259" key="6">
    <source>
        <dbReference type="Pfam" id="PF00419"/>
    </source>
</evidence>
<dbReference type="InterPro" id="IPR000259">
    <property type="entry name" value="Adhesion_dom_fimbrial"/>
</dbReference>
<comment type="subcellular location">
    <subcellularLocation>
        <location evidence="1">Fimbrium</location>
    </subcellularLocation>
</comment>
<evidence type="ECO:0000256" key="5">
    <source>
        <dbReference type="SAM" id="SignalP"/>
    </source>
</evidence>
<evidence type="ECO:0000256" key="3">
    <source>
        <dbReference type="ARBA" id="ARBA00022729"/>
    </source>
</evidence>
<proteinExistence type="inferred from homology"/>
<dbReference type="Gene3D" id="2.60.40.1090">
    <property type="entry name" value="Fimbrial-type adhesion domain"/>
    <property type="match status" value="1"/>
</dbReference>
<dbReference type="InterPro" id="IPR036937">
    <property type="entry name" value="Adhesion_dom_fimbrial_sf"/>
</dbReference>
<dbReference type="Pfam" id="PF00419">
    <property type="entry name" value="Fimbrial"/>
    <property type="match status" value="1"/>
</dbReference>
<dbReference type="SUPFAM" id="SSF49401">
    <property type="entry name" value="Bacterial adhesins"/>
    <property type="match status" value="1"/>
</dbReference>
<dbReference type="InterPro" id="IPR050263">
    <property type="entry name" value="Bact_Fimbrial_Adh_Pro"/>
</dbReference>
<reference evidence="7 8" key="1">
    <citation type="submission" date="2019-07" db="EMBL/GenBank/DDBJ databases">
        <authorList>
            <person name="Brisse S."/>
            <person name="Rodrigues C."/>
            <person name="Thorpe H."/>
        </authorList>
    </citation>
    <scope>NUCLEOTIDE SEQUENCE [LARGE SCALE GENOMIC DNA]</scope>
    <source>
        <strain evidence="7">SB6408</strain>
    </source>
</reference>
<evidence type="ECO:0000256" key="1">
    <source>
        <dbReference type="ARBA" id="ARBA00004561"/>
    </source>
</evidence>
<gene>
    <name evidence="7" type="ORF">SB6408_04583</name>
</gene>
<organism evidence="7 8">
    <name type="scientific">Klebsiella spallanzanii</name>
    <dbReference type="NCBI Taxonomy" id="2587528"/>
    <lineage>
        <taxon>Bacteria</taxon>
        <taxon>Pseudomonadati</taxon>
        <taxon>Pseudomonadota</taxon>
        <taxon>Gammaproteobacteria</taxon>
        <taxon>Enterobacterales</taxon>
        <taxon>Enterobacteriaceae</taxon>
        <taxon>Klebsiella/Raoultella group</taxon>
        <taxon>Klebsiella</taxon>
    </lineage>
</organism>
<keyword evidence="4" id="KW-0281">Fimbrium</keyword>
<feature type="domain" description="Fimbrial-type adhesion" evidence="6">
    <location>
        <begin position="195"/>
        <end position="337"/>
    </location>
</feature>
<dbReference type="RefSeq" id="WP_142462513.1">
    <property type="nucleotide sequence ID" value="NZ_CABGHF010000009.1"/>
</dbReference>
<dbReference type="AlphaFoldDB" id="A0A564JD58"/>
<feature type="signal peptide" evidence="5">
    <location>
        <begin position="1"/>
        <end position="19"/>
    </location>
</feature>
<keyword evidence="3 5" id="KW-0732">Signal</keyword>
<dbReference type="GO" id="GO:0009289">
    <property type="term" value="C:pilus"/>
    <property type="evidence" value="ECO:0007669"/>
    <property type="project" value="UniProtKB-SubCell"/>
</dbReference>
<dbReference type="PANTHER" id="PTHR33420:SF3">
    <property type="entry name" value="FIMBRIAL SUBUNIT ELFA"/>
    <property type="match status" value="1"/>
</dbReference>
<dbReference type="GO" id="GO:0043709">
    <property type="term" value="P:cell adhesion involved in single-species biofilm formation"/>
    <property type="evidence" value="ECO:0007669"/>
    <property type="project" value="TreeGrafter"/>
</dbReference>